<dbReference type="EMBL" id="NIBG01000011">
    <property type="protein sequence ID" value="PAB58832.1"/>
    <property type="molecule type" value="Genomic_DNA"/>
</dbReference>
<dbReference type="PANTHER" id="PTHR37313">
    <property type="entry name" value="UPF0749 PROTEIN RV1825"/>
    <property type="match status" value="1"/>
</dbReference>
<accession>A0A267MHE0</accession>
<comment type="caution">
    <text evidence="3">The sequence shown here is derived from an EMBL/GenBank/DDBJ whole genome shotgun (WGS) entry which is preliminary data.</text>
</comment>
<feature type="coiled-coil region" evidence="2">
    <location>
        <begin position="42"/>
        <end position="93"/>
    </location>
</feature>
<dbReference type="Proteomes" id="UP000216024">
    <property type="component" value="Unassembled WGS sequence"/>
</dbReference>
<dbReference type="Gene3D" id="3.30.70.1880">
    <property type="entry name" value="Protein of unknown function DUF881"/>
    <property type="match status" value="1"/>
</dbReference>
<organism evidence="3 4">
    <name type="scientific">Anaeromicrobium sediminis</name>
    <dbReference type="NCBI Taxonomy" id="1478221"/>
    <lineage>
        <taxon>Bacteria</taxon>
        <taxon>Bacillati</taxon>
        <taxon>Bacillota</taxon>
        <taxon>Clostridia</taxon>
        <taxon>Peptostreptococcales</taxon>
        <taxon>Thermotaleaceae</taxon>
        <taxon>Anaeromicrobium</taxon>
    </lineage>
</organism>
<proteinExistence type="inferred from homology"/>
<dbReference type="InterPro" id="IPR010273">
    <property type="entry name" value="DUF881"/>
</dbReference>
<dbReference type="PANTHER" id="PTHR37313:SF2">
    <property type="entry name" value="UPF0749 PROTEIN YLXX"/>
    <property type="match status" value="1"/>
</dbReference>
<evidence type="ECO:0000313" key="4">
    <source>
        <dbReference type="Proteomes" id="UP000216024"/>
    </source>
</evidence>
<keyword evidence="4" id="KW-1185">Reference proteome</keyword>
<evidence type="ECO:0000313" key="3">
    <source>
        <dbReference type="EMBL" id="PAB58832.1"/>
    </source>
</evidence>
<evidence type="ECO:0000256" key="2">
    <source>
        <dbReference type="SAM" id="Coils"/>
    </source>
</evidence>
<gene>
    <name evidence="3" type="ORF">CCE28_13125</name>
</gene>
<keyword evidence="2" id="KW-0175">Coiled coil</keyword>
<dbReference type="Pfam" id="PF05949">
    <property type="entry name" value="DUF881"/>
    <property type="match status" value="1"/>
</dbReference>
<name>A0A267MHE0_9FIRM</name>
<protein>
    <recommendedName>
        <fullName evidence="5">DUF881 domain-containing protein</fullName>
    </recommendedName>
</protein>
<comment type="similarity">
    <text evidence="1">Belongs to the UPF0749 family.</text>
</comment>
<reference evidence="3 4" key="1">
    <citation type="submission" date="2017-06" db="EMBL/GenBank/DDBJ databases">
        <title>Draft genome sequence of anaerobic fermentative bacterium Anaeromicrobium sediminis DY2726D isolated from West Pacific Ocean sediments.</title>
        <authorList>
            <person name="Zeng X."/>
        </authorList>
    </citation>
    <scope>NUCLEOTIDE SEQUENCE [LARGE SCALE GENOMIC DNA]</scope>
    <source>
        <strain evidence="3 4">DY2726D</strain>
    </source>
</reference>
<dbReference type="RefSeq" id="WP_095134186.1">
    <property type="nucleotide sequence ID" value="NZ_NIBG01000011.1"/>
</dbReference>
<dbReference type="AlphaFoldDB" id="A0A267MHE0"/>
<sequence length="245" mass="27506">MNKIKARMSIGVICMILGLVLALQFRSVQNNYLQGIGSAQKAQDLAVELKKVRREKEALKSEINSLEGKIKEIEEAEAKEDVLVRNIRNELEKYKIISGFKRVKGPGVVVVIDDPPVDPQFPTDVSIIMYNYDLLLSLINKLNDAGAEAISINEQRVVSQTEINLAGSNVNINSVPTAPPFIVKAIGNPDTLASTLNIRFGIVEQMRSERYNLRVTVERKNEILIPRYNEVIKFRYAQPVEEEGQ</sequence>
<dbReference type="OrthoDB" id="9776196at2"/>
<evidence type="ECO:0008006" key="5">
    <source>
        <dbReference type="Google" id="ProtNLM"/>
    </source>
</evidence>
<evidence type="ECO:0000256" key="1">
    <source>
        <dbReference type="ARBA" id="ARBA00009108"/>
    </source>
</evidence>